<dbReference type="InterPro" id="IPR011009">
    <property type="entry name" value="Kinase-like_dom_sf"/>
</dbReference>
<dbReference type="InterPro" id="IPR016024">
    <property type="entry name" value="ARM-type_fold"/>
</dbReference>
<feature type="domain" description="FAT" evidence="6">
    <location>
        <begin position="2608"/>
        <end position="3164"/>
    </location>
</feature>
<evidence type="ECO:0000256" key="3">
    <source>
        <dbReference type="ARBA" id="ARBA00025079"/>
    </source>
</evidence>
<comment type="similarity">
    <text evidence="1">Belongs to the PI3/PI4-kinase family. TRA1 subfamily.</text>
</comment>
<dbReference type="GO" id="GO:0000124">
    <property type="term" value="C:SAGA complex"/>
    <property type="evidence" value="ECO:0007669"/>
    <property type="project" value="TreeGrafter"/>
</dbReference>
<dbReference type="SUPFAM" id="SSF56112">
    <property type="entry name" value="Protein kinase-like (PK-like)"/>
    <property type="match status" value="1"/>
</dbReference>
<dbReference type="Gene3D" id="1.10.1070.11">
    <property type="entry name" value="Phosphatidylinositol 3-/4-kinase, catalytic domain"/>
    <property type="match status" value="1"/>
</dbReference>
<feature type="region of interest" description="Disordered" evidence="4">
    <location>
        <begin position="158"/>
        <end position="196"/>
    </location>
</feature>
<dbReference type="GO" id="GO:0006355">
    <property type="term" value="P:regulation of DNA-templated transcription"/>
    <property type="evidence" value="ECO:0007669"/>
    <property type="project" value="TreeGrafter"/>
</dbReference>
<dbReference type="SMART" id="SM00146">
    <property type="entry name" value="PI3Kc"/>
    <property type="match status" value="1"/>
</dbReference>
<dbReference type="InterPro" id="IPR003151">
    <property type="entry name" value="PIK-rel_kinase_FAT"/>
</dbReference>
<dbReference type="SUPFAM" id="SSF48371">
    <property type="entry name" value="ARM repeat"/>
    <property type="match status" value="3"/>
</dbReference>
<evidence type="ECO:0000256" key="4">
    <source>
        <dbReference type="SAM" id="MobiDB-lite"/>
    </source>
</evidence>
<evidence type="ECO:0000259" key="5">
    <source>
        <dbReference type="PROSITE" id="PS50290"/>
    </source>
</evidence>
<feature type="region of interest" description="Disordered" evidence="4">
    <location>
        <begin position="3187"/>
        <end position="3256"/>
    </location>
</feature>
<dbReference type="PANTHER" id="PTHR11139:SF1">
    <property type="entry name" value="TRANSFORMATION_TRANSCRIPTION DOMAIN-ASSOCIATED PROTEIN"/>
    <property type="match status" value="1"/>
</dbReference>
<feature type="domain" description="FATC" evidence="7">
    <location>
        <begin position="3752"/>
        <end position="3784"/>
    </location>
</feature>
<dbReference type="InterPro" id="IPR050517">
    <property type="entry name" value="DDR_Repair_Kinase"/>
</dbReference>
<dbReference type="Proteomes" id="UP000018144">
    <property type="component" value="Unassembled WGS sequence"/>
</dbReference>
<dbReference type="InterPro" id="IPR000403">
    <property type="entry name" value="PI3/4_kinase_cat_dom"/>
</dbReference>
<comment type="function">
    <text evidence="3">Serine/threonine protein kinase which activates checkpoint signaling upon genotoxic stresses such as ionizing radiation (IR), ultraviolet light (UV), or DNA replication stalling, thereby acting as a DNA damage sensor. Recognizes the substrate consensus sequence [ST]-Q. Phosphorylates histone H2A to form H2AS128ph (gamma-H2A) at sites of DNA damage, involved in the regulation of DNA damage response mechanism. Required for the control of telomere length and genome stability.</text>
</comment>
<dbReference type="PROSITE" id="PS51190">
    <property type="entry name" value="FATC"/>
    <property type="match status" value="1"/>
</dbReference>
<dbReference type="PROSITE" id="PS50290">
    <property type="entry name" value="PI3_4_KINASE_3"/>
    <property type="match status" value="1"/>
</dbReference>
<evidence type="ECO:0000256" key="1">
    <source>
        <dbReference type="ARBA" id="ARBA00007234"/>
    </source>
</evidence>
<dbReference type="OMA" id="CLDLYGQ"/>
<dbReference type="Pfam" id="PF02260">
    <property type="entry name" value="FATC"/>
    <property type="match status" value="1"/>
</dbReference>
<evidence type="ECO:0000259" key="7">
    <source>
        <dbReference type="PROSITE" id="PS51190"/>
    </source>
</evidence>
<dbReference type="GO" id="GO:0005634">
    <property type="term" value="C:nucleus"/>
    <property type="evidence" value="ECO:0007669"/>
    <property type="project" value="TreeGrafter"/>
</dbReference>
<dbReference type="InterPro" id="IPR036940">
    <property type="entry name" value="PI3/4_kinase_cat_sf"/>
</dbReference>
<feature type="compositionally biased region" description="Polar residues" evidence="4">
    <location>
        <begin position="161"/>
        <end position="185"/>
    </location>
</feature>
<dbReference type="Pfam" id="PF20175">
    <property type="entry name" value="Tra1_central"/>
    <property type="match status" value="1"/>
</dbReference>
<dbReference type="CDD" id="cd05163">
    <property type="entry name" value="PIKK_TRRAP"/>
    <property type="match status" value="1"/>
</dbReference>
<evidence type="ECO:0000313" key="8">
    <source>
        <dbReference type="EMBL" id="CCX09211.1"/>
    </source>
</evidence>
<evidence type="ECO:0000259" key="6">
    <source>
        <dbReference type="PROSITE" id="PS51189"/>
    </source>
</evidence>
<feature type="compositionally biased region" description="Pro residues" evidence="4">
    <location>
        <begin position="3241"/>
        <end position="3253"/>
    </location>
</feature>
<dbReference type="Gene3D" id="1.25.10.10">
    <property type="entry name" value="Leucine-rich Repeat Variant"/>
    <property type="match status" value="1"/>
</dbReference>
<dbReference type="eggNOG" id="KOG0889">
    <property type="taxonomic scope" value="Eukaryota"/>
</dbReference>
<dbReference type="OrthoDB" id="5570127at2759"/>
<dbReference type="EMBL" id="HF935444">
    <property type="protein sequence ID" value="CCX09211.1"/>
    <property type="molecule type" value="Genomic_DNA"/>
</dbReference>
<organism evidence="8 9">
    <name type="scientific">Pyronema omphalodes (strain CBS 100304)</name>
    <name type="common">Pyronema confluens</name>
    <dbReference type="NCBI Taxonomy" id="1076935"/>
    <lineage>
        <taxon>Eukaryota</taxon>
        <taxon>Fungi</taxon>
        <taxon>Dikarya</taxon>
        <taxon>Ascomycota</taxon>
        <taxon>Pezizomycotina</taxon>
        <taxon>Pezizomycetes</taxon>
        <taxon>Pezizales</taxon>
        <taxon>Pyronemataceae</taxon>
        <taxon>Pyronema</taxon>
    </lineage>
</organism>
<dbReference type="Pfam" id="PF02259">
    <property type="entry name" value="FAT"/>
    <property type="match status" value="1"/>
</dbReference>
<evidence type="ECO:0000256" key="2">
    <source>
        <dbReference type="ARBA" id="ARBA00011370"/>
    </source>
</evidence>
<dbReference type="GO" id="GO:0006281">
    <property type="term" value="P:DNA repair"/>
    <property type="evidence" value="ECO:0007669"/>
    <property type="project" value="TreeGrafter"/>
</dbReference>
<dbReference type="Pfam" id="PF20206">
    <property type="entry name" value="Tra1_ring"/>
    <property type="match status" value="1"/>
</dbReference>
<dbReference type="Pfam" id="PF00454">
    <property type="entry name" value="PI3_PI4_kinase"/>
    <property type="match status" value="1"/>
</dbReference>
<dbReference type="STRING" id="1076935.U4L1D1"/>
<feature type="compositionally biased region" description="Low complexity" evidence="4">
    <location>
        <begin position="2008"/>
        <end position="2017"/>
    </location>
</feature>
<dbReference type="InterPro" id="IPR014009">
    <property type="entry name" value="PIK_FAT"/>
</dbReference>
<accession>U4L1D1</accession>
<dbReference type="InterPro" id="IPR046805">
    <property type="entry name" value="Tra1_ring"/>
</dbReference>
<dbReference type="GO" id="GO:0035267">
    <property type="term" value="C:NuA4 histone acetyltransferase complex"/>
    <property type="evidence" value="ECO:0007669"/>
    <property type="project" value="TreeGrafter"/>
</dbReference>
<proteinExistence type="inferred from homology"/>
<dbReference type="InterPro" id="IPR046807">
    <property type="entry name" value="Tra1_central"/>
</dbReference>
<name>U4L1D1_PYROM</name>
<dbReference type="SMART" id="SM01343">
    <property type="entry name" value="FATC"/>
    <property type="match status" value="1"/>
</dbReference>
<dbReference type="InterPro" id="IPR011989">
    <property type="entry name" value="ARM-like"/>
</dbReference>
<reference evidence="8 9" key="1">
    <citation type="journal article" date="2013" name="PLoS Genet.">
        <title>The genome and development-dependent transcriptomes of Pyronema confluens: a window into fungal evolution.</title>
        <authorList>
            <person name="Traeger S."/>
            <person name="Altegoer F."/>
            <person name="Freitag M."/>
            <person name="Gabaldon T."/>
            <person name="Kempken F."/>
            <person name="Kumar A."/>
            <person name="Marcet-Houben M."/>
            <person name="Poggeler S."/>
            <person name="Stajich J.E."/>
            <person name="Nowrousian M."/>
        </authorList>
    </citation>
    <scope>NUCLEOTIDE SEQUENCE [LARGE SCALE GENOMIC DNA]</scope>
    <source>
        <strain evidence="9">CBS 100304</strain>
        <tissue evidence="8">Vegetative mycelium</tissue>
    </source>
</reference>
<evidence type="ECO:0000313" key="9">
    <source>
        <dbReference type="Proteomes" id="UP000018144"/>
    </source>
</evidence>
<protein>
    <submittedName>
        <fullName evidence="8">Similar to Transcription-associated protein 1 acc. no. Q9HFE8</fullName>
    </submittedName>
</protein>
<feature type="domain" description="PI3K/PI4K catalytic" evidence="5">
    <location>
        <begin position="3430"/>
        <end position="3755"/>
    </location>
</feature>
<dbReference type="InterPro" id="IPR003152">
    <property type="entry name" value="FATC_dom"/>
</dbReference>
<keyword evidence="9" id="KW-1185">Reference proteome</keyword>
<sequence>MAAGAETYAARLADSSIDVKLKLQAASELRDSIDLFTHTVPTDYVKFLAKLMPVFLEILKGPPVFDSTSPEQKLRSMILDTLHRLPFTPPEALQPYRNDVLELLMGLVRVENEENAVLCMKTIMDFQRNYQKLLQEQVQPFLNLIMDMFSQMPKAVKDTFDTSPSHSGATPGMPSTPNNQFQSPKPMSPLIPGSDPIGGDAQPAKMLIKGMQSFKVLAECPIIVVSLFQAHRNSVHKNVKLFVPLIKQMLQLQAQPQREAHEQAALRGENFTGVSPNIKNRNAFGEFITAQVKTMSFLAYVLRVYSQQLTDFLPALPEIVVRLLKDCPREKSGARKELLVATRHIINFNFRRIFLKKIDELLDERVLIGDGLTVYETMRPLAYSMLADLIHHVREQLKPDQIRRTVDVYTQNLHDNFPGTSFQTMSAKLLLNLAEFIAKLEDKQEARHFLIMILDAIAEKFAAMNRQYPNAVKQSRLHNKLKEEGKTDDDAPEDNSGDDYDEIDIFVATPIKTSISRERGSDPVADNKFLFKNLMTGLKSMLFSLRACNPPPPQTQTGEPLPANWNNEVAFGFSAEEVNIIIKLFREGARVFRYYTDLDSDEATNSMEPSAHFTLPHGKEEKDLLETFATVFHCIDPATFHEVFHSEIPFMYQMIFDHAPLFHVPQFFLASEATSPSFCGMLLQFLMNNIEDVGTDDEKKSSILLRLFKLSFMAVTLFSAQNEAVLLPHVKDIVLKSINLATTAKAPMNYFLLLRSLFRSIGGGRFEHLYKEILPLLEVLLDNLNTQLNSARKSSERDLYVELCLTVPARLSNLLPHLGYLMKPLVVALRAGTDLVSKGLKTLELCVDNLTPDYLDPIMAPYIDDLMSALWEHLKPLPYNHFHSHTTMRILGKLGGRNRKFLVHPPELEFKPFSDDEASINVKLIGAPNERPFPILHMVDLALGKILEMKITRTEQERNSEFYYKQQALKYLASSLKIFIGNDPLPEDFVHQVRLYANDLFEGNIDVTEAVVAVSDRSKSVQKKHEQEAVLRKLIQAVIHATAVPELAEEAKTLAFDVCRHFTILEMGRAVIEMRQSKQNFVVTGGEGPMNLDSRVLAEAIGDCLSSDREIVRETAVTAMKIIYETAGILFGSEEKVHKLPFFLTLSKTFAHNCYEEEWYPKFGGVRGIRALVEDLNMGQDWLRERQNDWVRALLYVIKDVPQDLPAITRQSAQETLTLVLNTCNKGIPKEEFTKERTRSSNLCNLMFLEISNPNKHVRQTVQEAFITLETIVGVPKHLLMAPIKDRLLTPIFNKPLRALPFASQIGYIDAITYCLNLEPNFVEFSEEMLRLMMEALALADADDEALSNNRLMEHRTSESVLHLRVVCIKLLSTAILAPEFTAPDKQQSRARIISVFFKSLYYKAPEVINAANDGLKGVLQQTNKLPRDLLQSGLRPILMNLSDPKRLNVAGLEGLARLLELLTNYFKVEIGARLLEHLKTLADNNFLYATSAKLLEQNSVIKIIAAILNIFHLLPVAAVNFMSGLFNIVLELEEKLRRTQHSPIRAPLVKFINRYPQATWEYLQPKLVDMKYGRLFAQLLADKACKPVRDVVQEDVAGLIRFSTDLSADKTESEKFIATVNAINIVKAISIHASKEWLQKNKDLMQHLLKAGVQIREQSKDGKVPIPIKLAVEQSSATVVEIFMIYLTEVDTDLDFLFQVIDATTSDKRARTTNILTHHIYSKIICKGTIEQWRNIIYKCLALYTTPNASQDIKTFAFHYLVNPILAMDKRRGSPIINGERLVDRHLIENVHNKIWRPNLGDLGDDGAQGLDHSRMELLQMSALLIRDHNMLLPDARKDVIKFGWNYIKLEDIVNKQAAYVLIAFFIKYFDTPSKIVIQIYVALLKAHAHEGRPLVTQALELIAPVLKKRVPTRPDDKYPIWARWPRRILSEEGHNPHQMTNIFQFLVRHDDLFYECREHFATWIVNALPKLVFNIPNPSSEYKKLFIKLVTLIWKWEQRRVEQAHSGSGSPGSSPLGKRKREGGPALPQLPAPVTAASTGTEAIPPGLQILVIRHLVQFICRPQDKNPGKTADEPCIKALQLLKDFLGPNYWGELEIDLFPKVMTEFLVTNDINEANLPGFVNSLNVLKVVLDLKTDEWVLSQLPQIQTYLDKSLRSDNADVQDSLQPVLARILEAVPIEKTEGEDEDEEPKKDTPEHQFISALTNIVQENLNTNLMSSVHILHTLSEKRPSVIDDHIAALMKAFQKLGKDHLSVPPVTPNGMVMPSGAKPETPGAGNGPMFDPETTTKLLCMVIDVAASRVSVLGDQRRPFLSVMAQLVEKSTSTVLCKKILGIVENWVFRSTETFPTLKEKTAVLSKMLAFESRPDPELCNCFLELVIKIYEDPIITKTELTVRLEHAFLVGTRAKDATMRNRFLQIFDRSISRTVSNRFSFVLSTQNWETLSDSYWLHQATHLLFGSIDLEQRVELHEHDFRVMQASKIFSTYGQNDPRKGDLMLDEKFEEFMYRHRKFLQSLGDVRSGDILEPLRQLQHLDPEAGHRIWISLFPLCWSAIGKEDRMDMSRGMVNLLAKDWHNHAMDKRPNVIQSILAGIENAQPKLNLPSHLVKTLTKTYDAWYTALHLLEDSVIAPPVETATVRESNLDALLETYAMLSEDDMFYGLWRRRSNYIETNAAVSFEQHGMWDKAQQMYESAQIKARTGILPFSSSEYMLWEDHWVICAQKLQQWDILSEFAKHENFSDLMLECGWRVIENWSSPEGERMDQTVKSLMDSPTPRRFFFAAFMALQKCHAKTERPEEFSRLCDEAIQLSLRKWHSLPKNITNAHIPLLQAFQQLVELHDASVIYASLNNTTAANLDAKSQELKLLLGTWRDRLPNVWDDINAWHDLVTWRQHIFHSINQTYLPLLPQQNQSTGGNSNSYGYRGYHETAWIINRFAHVARKHQLPDVCINQLSKIYTLPNIEIQEAFLKLREQAKCHYQNPNELTQGLEVINNTNLGYFASQQKAEFYTLKGMFLSKLKSKDEANEAFSLALYHDLKLPKAWAQWGHYNDQLFKENPTDMASASNAVSCYLEAAGLFKNGKARKLLGRVLWLLSLDDASGAIAASFDAYKGDVPVWYWITYIPQLLTSLSHKEAHLARTILIKIAKNYPQSLYFLLRTSREDYQVIKKQQAATAARGGKAAGVAGMAQVQQGQPRPGMPNGIAEAAKAGSPLQQASVPGQQASPTVPNAQPNAGSPAQPGAPIPPIQPQQPPVKRAPWEYTEEVMSVLKTAFPLLALSMETMGDQIAKFFKCPPDEDAYRLIVALLNDGLQWISRMNPSLEDTKLPPSTEANISRFAETILPPHIRPAFEADFVTERPNLQKYIERLRRWRDRFEEKLDRRPAYNNLESYSPHLSEFRFQKFDEVEVPGQYLAHKDNNKDFVRIDRFLPKVDVVRGYGICHRRLKMRGHDGSIHAFAVQHPAARHCRREERILQLFRIFNGVLSRRKESRRRNLNFHLPLMVPIAPHLRLVQDDSSYISLQGIFEDHCRRTGINKDDPIVFALKRVIGSLEPGRTGQNAVDPVVKLEIFNCIQTDMVPNNIVVEFLSSSYPSYSEFFLFRRQFSYQLAALTFITYVMTMSNRFPHKMFISRSTGNIWGSELIPTLASTNATFHNPETVPFRLTPNLQMLMGPIALEGIFAAAIMTIARCLSEPDFELEQHLSVFVRDEMIFWFTQQHRGSAGEQQLREKVQQNSDMIIKKTASLAQPGTGTLPANQTVIDLIAKASNPMHLALLDHLWMPYL</sequence>
<feature type="compositionally biased region" description="Polar residues" evidence="4">
    <location>
        <begin position="3213"/>
        <end position="3237"/>
    </location>
</feature>
<dbReference type="PANTHER" id="PTHR11139">
    <property type="entry name" value="ATAXIA TELANGIECTASIA MUTATED ATM -RELATED"/>
    <property type="match status" value="1"/>
</dbReference>
<comment type="subunit">
    <text evidence="2">Associates with DNA double-strand breaks.</text>
</comment>
<dbReference type="PROSITE" id="PS51189">
    <property type="entry name" value="FAT"/>
    <property type="match status" value="1"/>
</dbReference>
<feature type="region of interest" description="Disordered" evidence="4">
    <location>
        <begin position="2006"/>
        <end position="2040"/>
    </location>
</feature>
<gene>
    <name evidence="8" type="ORF">PCON_08804</name>
</gene>